<reference evidence="3" key="1">
    <citation type="journal article" date="2019" name="Int. J. Syst. Evol. Microbiol.">
        <title>The Global Catalogue of Microorganisms (GCM) 10K type strain sequencing project: providing services to taxonomists for standard genome sequencing and annotation.</title>
        <authorList>
            <consortium name="The Broad Institute Genomics Platform"/>
            <consortium name="The Broad Institute Genome Sequencing Center for Infectious Disease"/>
            <person name="Wu L."/>
            <person name="Ma J."/>
        </authorList>
    </citation>
    <scope>NUCLEOTIDE SEQUENCE [LARGE SCALE GENOMIC DNA]</scope>
    <source>
        <strain evidence="3">CCUG 55328</strain>
    </source>
</reference>
<evidence type="ECO:0000313" key="3">
    <source>
        <dbReference type="Proteomes" id="UP001597151"/>
    </source>
</evidence>
<feature type="signal peptide" evidence="1">
    <location>
        <begin position="1"/>
        <end position="21"/>
    </location>
</feature>
<evidence type="ECO:0000256" key="1">
    <source>
        <dbReference type="SAM" id="SignalP"/>
    </source>
</evidence>
<protein>
    <submittedName>
        <fullName evidence="2">Uncharacterized protein</fullName>
    </submittedName>
</protein>
<proteinExistence type="predicted"/>
<keyword evidence="1" id="KW-0732">Signal</keyword>
<accession>A0ABW3T9X5</accession>
<comment type="caution">
    <text evidence="2">The sequence shown here is derived from an EMBL/GenBank/DDBJ whole genome shotgun (WGS) entry which is preliminary data.</text>
</comment>
<name>A0ABW3T9X5_9RHOB</name>
<organism evidence="2 3">
    <name type="scientific">Seohaeicola saemankumensis</name>
    <dbReference type="NCBI Taxonomy" id="481181"/>
    <lineage>
        <taxon>Bacteria</taxon>
        <taxon>Pseudomonadati</taxon>
        <taxon>Pseudomonadota</taxon>
        <taxon>Alphaproteobacteria</taxon>
        <taxon>Rhodobacterales</taxon>
        <taxon>Roseobacteraceae</taxon>
        <taxon>Seohaeicola</taxon>
    </lineage>
</organism>
<gene>
    <name evidence="2" type="ORF">ACFQ3C_04195</name>
</gene>
<dbReference type="RefSeq" id="WP_380789202.1">
    <property type="nucleotide sequence ID" value="NZ_JBHTKR010000002.1"/>
</dbReference>
<evidence type="ECO:0000313" key="2">
    <source>
        <dbReference type="EMBL" id="MFD1193863.1"/>
    </source>
</evidence>
<dbReference type="Proteomes" id="UP001597151">
    <property type="component" value="Unassembled WGS sequence"/>
</dbReference>
<sequence length="161" mass="17494">MTPILQFVAVGLLTLGAGASAVSVMQSDMPDFAVPTGAWEAGSLLDDRAFSVTGRVVESGEALPETILTFAEGRFQSSRCQVYCAFGWQAYQTWREGDITHFTATTRCPDAPHTVVWYGTVTGDEMQVAGTWTTRRWYWSRQITLDGTGTPADPASMATRG</sequence>
<feature type="chain" id="PRO_5046754429" evidence="1">
    <location>
        <begin position="22"/>
        <end position="161"/>
    </location>
</feature>
<dbReference type="EMBL" id="JBHTKR010000002">
    <property type="protein sequence ID" value="MFD1193863.1"/>
    <property type="molecule type" value="Genomic_DNA"/>
</dbReference>
<keyword evidence="3" id="KW-1185">Reference proteome</keyword>